<feature type="repeat" description="ANK" evidence="2">
    <location>
        <begin position="930"/>
        <end position="962"/>
    </location>
</feature>
<reference evidence="5" key="1">
    <citation type="submission" date="2023-02" db="EMBL/GenBank/DDBJ databases">
        <title>Colletotrichum kahawae CIFC_Que2 genome sequencing and assembly.</title>
        <authorList>
            <person name="Baroncelli R."/>
        </authorList>
    </citation>
    <scope>NUCLEOTIDE SEQUENCE</scope>
    <source>
        <strain evidence="5">CIFC_Que2</strain>
    </source>
</reference>
<dbReference type="InterPro" id="IPR002110">
    <property type="entry name" value="Ankyrin_rpt"/>
</dbReference>
<name>A0AAD9YKC6_COLKA</name>
<evidence type="ECO:0000259" key="4">
    <source>
        <dbReference type="Pfam" id="PF24883"/>
    </source>
</evidence>
<sequence>MQSIEARDAEPTDTEAAKSDSPKSSLTSTSLGRDVSQNESDPGKVPGFSSIDSPPDSTPKEGHKASQESNDVWAAAIEAISSKDLECLSRANTEHLSHRQIVSDILETATEKKRDCSKKRWKVKIKDRTIVLRDVLEKTTMWISKVIMLKSRESLLSQEFTKLQSLIEELAQPVNRISDEVEAIRDDLNTEKRSKVLMAISSIPSRSHHKAARKGRLQGSGKWLLKKPAFVDWRQQSVSSVIWLHGIPGSGKTKLTSLVVDELESIVEQYKEALSGFADFEDQEWTSDESFSVLLKLMEIYPSITIVLDALDEVNQEDRQELLDILSKLLQESSGLLKIFISSRDNYDISHHLSGSPNVYIEASDNAGDISSRDNYDISHHLSGSPNVYIEASDNAGDISSRDNYDISHHLSGSPNVYIEASDNAGDISSRDNYDISHHLSGSPNVYIEASDNAGDISSRDNYDISHHLSGSPNVYIEASDNAGDIEGFIQSELQSARLLNGRLSDDLRALIRKKLSEGAHGMFRWVALQMQVLRPLKVAADIEARLGDLPATLEESYWEIYQQIQSCGDHAARLASFTFRWLLFAQKSIRPDGLAAIATSYFSEGRSNHVYDAVNILDVCANLVTERGNMVAMAHLSVREFFEGISKRGVKDFAPEISHACLADACVYHLIRSTPELEKHFTASNVAEFTNTILIERDDIDYPSHNWHHHVLLSKDHRNTPGSRRILQLFLFENDHFTKMFNIWCMTLQAYARQWDSDFNPESYAFTRKASLFITSKRVRYSAGQRILTIIIDHLDSSMNSTAATQESLLLGAVINQSPHLVKLLLDRKVGLKGLSKALYLATLKEGIETRDILLQHGAKSDENAAVIRALILGAPQTAINLIDAKYDIEGRYLDKARTALHYAVEKGFSNVVKCLLERNVAVNIYDRDRKTPLHIAAGKGETECVKLLLSHGADFLLEDRDGHDALGLAEIKDHQPTAILIRNEMQQLMEKLQKGKSSRRDISATN</sequence>
<dbReference type="Gene3D" id="1.25.40.20">
    <property type="entry name" value="Ankyrin repeat-containing domain"/>
    <property type="match status" value="1"/>
</dbReference>
<dbReference type="SUPFAM" id="SSF48403">
    <property type="entry name" value="Ankyrin repeat"/>
    <property type="match status" value="1"/>
</dbReference>
<organism evidence="5 6">
    <name type="scientific">Colletotrichum kahawae</name>
    <name type="common">Coffee berry disease fungus</name>
    <dbReference type="NCBI Taxonomy" id="34407"/>
    <lineage>
        <taxon>Eukaryota</taxon>
        <taxon>Fungi</taxon>
        <taxon>Dikarya</taxon>
        <taxon>Ascomycota</taxon>
        <taxon>Pezizomycotina</taxon>
        <taxon>Sordariomycetes</taxon>
        <taxon>Hypocreomycetidae</taxon>
        <taxon>Glomerellales</taxon>
        <taxon>Glomerellaceae</taxon>
        <taxon>Colletotrichum</taxon>
        <taxon>Colletotrichum gloeosporioides species complex</taxon>
    </lineage>
</organism>
<dbReference type="EMBL" id="VYYT01000106">
    <property type="protein sequence ID" value="KAK2769746.1"/>
    <property type="molecule type" value="Genomic_DNA"/>
</dbReference>
<evidence type="ECO:0000256" key="2">
    <source>
        <dbReference type="PROSITE-ProRule" id="PRU00023"/>
    </source>
</evidence>
<feature type="compositionally biased region" description="Low complexity" evidence="3">
    <location>
        <begin position="22"/>
        <end position="31"/>
    </location>
</feature>
<dbReference type="PANTHER" id="PTHR10039:SF16">
    <property type="entry name" value="GPI INOSITOL-DEACYLASE"/>
    <property type="match status" value="1"/>
</dbReference>
<evidence type="ECO:0000313" key="5">
    <source>
        <dbReference type="EMBL" id="KAK2769746.1"/>
    </source>
</evidence>
<keyword evidence="2" id="KW-0040">ANK repeat</keyword>
<dbReference type="PROSITE" id="PS50297">
    <property type="entry name" value="ANK_REP_REGION"/>
    <property type="match status" value="2"/>
</dbReference>
<feature type="compositionally biased region" description="Basic and acidic residues" evidence="3">
    <location>
        <begin position="1"/>
        <end position="21"/>
    </location>
</feature>
<dbReference type="InterPro" id="IPR036770">
    <property type="entry name" value="Ankyrin_rpt-contain_sf"/>
</dbReference>
<keyword evidence="6" id="KW-1185">Reference proteome</keyword>
<dbReference type="SUPFAM" id="SSF52540">
    <property type="entry name" value="P-loop containing nucleoside triphosphate hydrolases"/>
    <property type="match status" value="1"/>
</dbReference>
<dbReference type="PROSITE" id="PS50088">
    <property type="entry name" value="ANK_REPEAT"/>
    <property type="match status" value="2"/>
</dbReference>
<comment type="caution">
    <text evidence="5">The sequence shown here is derived from an EMBL/GenBank/DDBJ whole genome shotgun (WGS) entry which is preliminary data.</text>
</comment>
<dbReference type="PANTHER" id="PTHR10039">
    <property type="entry name" value="AMELOGENIN"/>
    <property type="match status" value="1"/>
</dbReference>
<accession>A0AAD9YKC6</accession>
<dbReference type="InterPro" id="IPR027417">
    <property type="entry name" value="P-loop_NTPase"/>
</dbReference>
<proteinExistence type="predicted"/>
<dbReference type="AlphaFoldDB" id="A0AAD9YKC6"/>
<protein>
    <submittedName>
        <fullName evidence="5">Ankyrin repeat-containing protein</fullName>
    </submittedName>
</protein>
<keyword evidence="1" id="KW-0677">Repeat</keyword>
<gene>
    <name evidence="5" type="ORF">CKAH01_15028</name>
</gene>
<evidence type="ECO:0000313" key="6">
    <source>
        <dbReference type="Proteomes" id="UP001281614"/>
    </source>
</evidence>
<feature type="region of interest" description="Disordered" evidence="3">
    <location>
        <begin position="1"/>
        <end position="68"/>
    </location>
</feature>
<dbReference type="Proteomes" id="UP001281614">
    <property type="component" value="Unassembled WGS sequence"/>
</dbReference>
<feature type="domain" description="Nephrocystin 3-like N-terminal" evidence="4">
    <location>
        <begin position="219"/>
        <end position="284"/>
    </location>
</feature>
<evidence type="ECO:0000256" key="3">
    <source>
        <dbReference type="SAM" id="MobiDB-lite"/>
    </source>
</evidence>
<dbReference type="Gene3D" id="3.40.50.300">
    <property type="entry name" value="P-loop containing nucleotide triphosphate hydrolases"/>
    <property type="match status" value="1"/>
</dbReference>
<evidence type="ECO:0000256" key="1">
    <source>
        <dbReference type="ARBA" id="ARBA00022737"/>
    </source>
</evidence>
<dbReference type="Pfam" id="PF24883">
    <property type="entry name" value="NPHP3_N"/>
    <property type="match status" value="1"/>
</dbReference>
<dbReference type="SMART" id="SM00248">
    <property type="entry name" value="ANK"/>
    <property type="match status" value="3"/>
</dbReference>
<feature type="repeat" description="ANK" evidence="2">
    <location>
        <begin position="897"/>
        <end position="929"/>
    </location>
</feature>
<dbReference type="InterPro" id="IPR056884">
    <property type="entry name" value="NPHP3-like_N"/>
</dbReference>
<dbReference type="Pfam" id="PF12796">
    <property type="entry name" value="Ank_2"/>
    <property type="match status" value="1"/>
</dbReference>